<dbReference type="GO" id="GO:0016491">
    <property type="term" value="F:oxidoreductase activity"/>
    <property type="evidence" value="ECO:0007669"/>
    <property type="project" value="UniProtKB-KW"/>
</dbReference>
<keyword evidence="2" id="KW-0521">NADP</keyword>
<evidence type="ECO:0000256" key="3">
    <source>
        <dbReference type="ARBA" id="ARBA00023002"/>
    </source>
</evidence>
<dbReference type="InterPro" id="IPR052178">
    <property type="entry name" value="Sec_Metab_Biosynth_SDR"/>
</dbReference>
<evidence type="ECO:0000256" key="2">
    <source>
        <dbReference type="ARBA" id="ARBA00022857"/>
    </source>
</evidence>
<dbReference type="GeneID" id="54585101"/>
<dbReference type="EMBL" id="ML987220">
    <property type="protein sequence ID" value="KAF2240328.1"/>
    <property type="molecule type" value="Genomic_DNA"/>
</dbReference>
<dbReference type="PROSITE" id="PS00061">
    <property type="entry name" value="ADH_SHORT"/>
    <property type="match status" value="1"/>
</dbReference>
<accession>A0A6A6HR94</accession>
<dbReference type="CDD" id="cd05233">
    <property type="entry name" value="SDR_c"/>
    <property type="match status" value="1"/>
</dbReference>
<dbReference type="AlphaFoldDB" id="A0A6A6HR94"/>
<dbReference type="Pfam" id="PF00106">
    <property type="entry name" value="adh_short"/>
    <property type="match status" value="1"/>
</dbReference>
<protein>
    <submittedName>
        <fullName evidence="4">NAD(P)-binding protein</fullName>
    </submittedName>
</protein>
<keyword evidence="3" id="KW-0560">Oxidoreductase</keyword>
<dbReference type="Gene3D" id="3.40.50.720">
    <property type="entry name" value="NAD(P)-binding Rossmann-like Domain"/>
    <property type="match status" value="1"/>
</dbReference>
<organism evidence="4 5">
    <name type="scientific">Trematosphaeria pertusa</name>
    <dbReference type="NCBI Taxonomy" id="390896"/>
    <lineage>
        <taxon>Eukaryota</taxon>
        <taxon>Fungi</taxon>
        <taxon>Dikarya</taxon>
        <taxon>Ascomycota</taxon>
        <taxon>Pezizomycotina</taxon>
        <taxon>Dothideomycetes</taxon>
        <taxon>Pleosporomycetidae</taxon>
        <taxon>Pleosporales</taxon>
        <taxon>Massarineae</taxon>
        <taxon>Trematosphaeriaceae</taxon>
        <taxon>Trematosphaeria</taxon>
    </lineage>
</organism>
<proteinExistence type="inferred from homology"/>
<dbReference type="PANTHER" id="PTHR43618">
    <property type="entry name" value="7-ALPHA-HYDROXYSTEROID DEHYDROGENASE"/>
    <property type="match status" value="1"/>
</dbReference>
<keyword evidence="5" id="KW-1185">Reference proteome</keyword>
<dbReference type="InterPro" id="IPR002347">
    <property type="entry name" value="SDR_fam"/>
</dbReference>
<comment type="similarity">
    <text evidence="1">Belongs to the short-chain dehydrogenases/reductases (SDR) family.</text>
</comment>
<evidence type="ECO:0000256" key="1">
    <source>
        <dbReference type="ARBA" id="ARBA00006484"/>
    </source>
</evidence>
<evidence type="ECO:0000313" key="5">
    <source>
        <dbReference type="Proteomes" id="UP000800094"/>
    </source>
</evidence>
<reference evidence="4" key="1">
    <citation type="journal article" date="2020" name="Stud. Mycol.">
        <title>101 Dothideomycetes genomes: a test case for predicting lifestyles and emergence of pathogens.</title>
        <authorList>
            <person name="Haridas S."/>
            <person name="Albert R."/>
            <person name="Binder M."/>
            <person name="Bloem J."/>
            <person name="Labutti K."/>
            <person name="Salamov A."/>
            <person name="Andreopoulos B."/>
            <person name="Baker S."/>
            <person name="Barry K."/>
            <person name="Bills G."/>
            <person name="Bluhm B."/>
            <person name="Cannon C."/>
            <person name="Castanera R."/>
            <person name="Culley D."/>
            <person name="Daum C."/>
            <person name="Ezra D."/>
            <person name="Gonzalez J."/>
            <person name="Henrissat B."/>
            <person name="Kuo A."/>
            <person name="Liang C."/>
            <person name="Lipzen A."/>
            <person name="Lutzoni F."/>
            <person name="Magnuson J."/>
            <person name="Mondo S."/>
            <person name="Nolan M."/>
            <person name="Ohm R."/>
            <person name="Pangilinan J."/>
            <person name="Park H.-J."/>
            <person name="Ramirez L."/>
            <person name="Alfaro M."/>
            <person name="Sun H."/>
            <person name="Tritt A."/>
            <person name="Yoshinaga Y."/>
            <person name="Zwiers L.-H."/>
            <person name="Turgeon B."/>
            <person name="Goodwin S."/>
            <person name="Spatafora J."/>
            <person name="Crous P."/>
            <person name="Grigoriev I."/>
        </authorList>
    </citation>
    <scope>NUCLEOTIDE SEQUENCE</scope>
    <source>
        <strain evidence="4">CBS 122368</strain>
    </source>
</reference>
<dbReference type="InterPro" id="IPR020904">
    <property type="entry name" value="Sc_DH/Rdtase_CS"/>
</dbReference>
<evidence type="ECO:0000313" key="4">
    <source>
        <dbReference type="EMBL" id="KAF2240328.1"/>
    </source>
</evidence>
<dbReference type="InterPro" id="IPR036291">
    <property type="entry name" value="NAD(P)-bd_dom_sf"/>
</dbReference>
<sequence length="263" mass="27401">MASPNITAEALFNADGIVAVVTGGGTGIGLMIAKALAANGAQRVYIVGRRESVLQDAAQSINSNVAVPLRGDITSQASLVAIAERVESETGYPPPSISEYRAHALQTPMEDFTQTYAINTTGVYYTTLAFLELLDAGNKKGNMGPDWRSQVVATSSIGGFSRLRGASFAYNSSKAAVTHMMKMLATAFVPYRIRCNVLAPGIFPSDLAGGMMNTLGPGHDGVFDTSVVPAGRAGKEEDIAGAYLNGSVVVVDGGRLGTLVSTY</sequence>
<dbReference type="SUPFAM" id="SSF51735">
    <property type="entry name" value="NAD(P)-binding Rossmann-fold domains"/>
    <property type="match status" value="1"/>
</dbReference>
<dbReference type="OrthoDB" id="2898618at2759"/>
<gene>
    <name evidence="4" type="ORF">BU26DRAFT_545060</name>
</gene>
<name>A0A6A6HR94_9PLEO</name>
<dbReference type="Proteomes" id="UP000800094">
    <property type="component" value="Unassembled WGS sequence"/>
</dbReference>
<dbReference type="RefSeq" id="XP_033675332.1">
    <property type="nucleotide sequence ID" value="XM_033831771.1"/>
</dbReference>
<dbReference type="PANTHER" id="PTHR43618:SF18">
    <property type="entry name" value="SHORT CHAIN DEHYDROGENASE_REDUCTASE FAMILY (AFU_ORTHOLOGUE AFUA_5G12480)"/>
    <property type="match status" value="1"/>
</dbReference>
<dbReference type="PRINTS" id="PR00081">
    <property type="entry name" value="GDHRDH"/>
</dbReference>